<dbReference type="InterPro" id="IPR014535">
    <property type="entry name" value="Hpre_diP_synt_I"/>
</dbReference>
<dbReference type="RefSeq" id="WP_161832412.1">
    <property type="nucleotide sequence ID" value="NZ_AP028127.1"/>
</dbReference>
<dbReference type="Proteomes" id="UP001432099">
    <property type="component" value="Chromosome"/>
</dbReference>
<keyword evidence="1" id="KW-1133">Transmembrane helix</keyword>
<evidence type="ECO:0000313" key="3">
    <source>
        <dbReference type="Proteomes" id="UP001432099"/>
    </source>
</evidence>
<keyword evidence="3" id="KW-1185">Reference proteome</keyword>
<dbReference type="Pfam" id="PF07456">
    <property type="entry name" value="Hpre_diP_synt_I"/>
    <property type="match status" value="1"/>
</dbReference>
<keyword evidence="1" id="KW-0812">Transmembrane</keyword>
<dbReference type="EMBL" id="AP028127">
    <property type="protein sequence ID" value="BEH91956.1"/>
    <property type="molecule type" value="Genomic_DNA"/>
</dbReference>
<proteinExistence type="predicted"/>
<dbReference type="Gene3D" id="1.10.1760.20">
    <property type="match status" value="1"/>
</dbReference>
<feature type="transmembrane region" description="Helical" evidence="1">
    <location>
        <begin position="39"/>
        <end position="58"/>
    </location>
</feature>
<sequence length="183" mass="20195">MNQKRNRENLEKMMLIILIGSLAIVLGIIEAMIPVRLPIPGAKLGLANIMIVIGLYYLDGKDMLTVIILKTFLTTLLLGTFSMFAYGFVGALLSYATMMTAFKLLKDKISLLGISVLGGVMHNIGQIIVAMILIKTNAVAYYMMFLLPLGAVTGIVVGIVAKLVMPRLNEFELFKKHYKLQEV</sequence>
<keyword evidence="1" id="KW-0472">Membrane</keyword>
<organism evidence="2 3">
    <name type="scientific">Turicibacter faecis</name>
    <dbReference type="NCBI Taxonomy" id="2963365"/>
    <lineage>
        <taxon>Bacteria</taxon>
        <taxon>Bacillati</taxon>
        <taxon>Bacillota</taxon>
        <taxon>Erysipelotrichia</taxon>
        <taxon>Erysipelotrichales</taxon>
        <taxon>Turicibacteraceae</taxon>
        <taxon>Turicibacter</taxon>
    </lineage>
</organism>
<feature type="transmembrane region" description="Helical" evidence="1">
    <location>
        <begin position="12"/>
        <end position="33"/>
    </location>
</feature>
<feature type="transmembrane region" description="Helical" evidence="1">
    <location>
        <begin position="141"/>
        <end position="165"/>
    </location>
</feature>
<feature type="transmembrane region" description="Helical" evidence="1">
    <location>
        <begin position="109"/>
        <end position="134"/>
    </location>
</feature>
<dbReference type="InterPro" id="IPR010898">
    <property type="entry name" value="Hpre_diP_synth_I"/>
</dbReference>
<evidence type="ECO:0000313" key="2">
    <source>
        <dbReference type="EMBL" id="BEH91956.1"/>
    </source>
</evidence>
<accession>A0ABN6ZE72</accession>
<protein>
    <submittedName>
        <fullName evidence="2">Heptaprenyl diphosphate synthase subunit I</fullName>
    </submittedName>
</protein>
<reference evidence="2" key="1">
    <citation type="journal article" date="2024" name="Int. J. Syst. Evol. Microbiol.">
        <title>Turicibacter faecis sp. nov., isolated from faeces of heart failure mouse model.</title>
        <authorList>
            <person name="Imamura Y."/>
            <person name="Motooka D."/>
            <person name="Nakajima Y."/>
            <person name="Ito S."/>
            <person name="Kitakaze M."/>
            <person name="Iida T."/>
            <person name="Nakamura S."/>
        </authorList>
    </citation>
    <scope>NUCLEOTIDE SEQUENCE</scope>
    <source>
        <strain evidence="2">TC023</strain>
    </source>
</reference>
<name>A0ABN6ZE72_9FIRM</name>
<feature type="transmembrane region" description="Helical" evidence="1">
    <location>
        <begin position="67"/>
        <end position="89"/>
    </location>
</feature>
<evidence type="ECO:0000256" key="1">
    <source>
        <dbReference type="SAM" id="Phobius"/>
    </source>
</evidence>
<dbReference type="PIRSF" id="PIRSF027391">
    <property type="entry name" value="Hpre_diP_synt_I"/>
    <property type="match status" value="1"/>
</dbReference>
<gene>
    <name evidence="2" type="primary">hepS</name>
    <name evidence="2" type="ORF">T23_20580</name>
</gene>